<keyword evidence="5 7" id="KW-1133">Transmembrane helix</keyword>
<name>A0A4R7YTV8_9FIRM</name>
<feature type="transmembrane region" description="Helical" evidence="7">
    <location>
        <begin position="362"/>
        <end position="378"/>
    </location>
</feature>
<dbReference type="PIRSF" id="PIRSF006603">
    <property type="entry name" value="DinF"/>
    <property type="match status" value="1"/>
</dbReference>
<evidence type="ECO:0000256" key="2">
    <source>
        <dbReference type="ARBA" id="ARBA00022448"/>
    </source>
</evidence>
<evidence type="ECO:0000256" key="4">
    <source>
        <dbReference type="ARBA" id="ARBA00022692"/>
    </source>
</evidence>
<dbReference type="InterPro" id="IPR048279">
    <property type="entry name" value="MdtK-like"/>
</dbReference>
<dbReference type="GO" id="GO:0005886">
    <property type="term" value="C:plasma membrane"/>
    <property type="evidence" value="ECO:0007669"/>
    <property type="project" value="UniProtKB-SubCell"/>
</dbReference>
<feature type="transmembrane region" description="Helical" evidence="7">
    <location>
        <begin position="242"/>
        <end position="265"/>
    </location>
</feature>
<dbReference type="Proteomes" id="UP000294697">
    <property type="component" value="Unassembled WGS sequence"/>
</dbReference>
<dbReference type="GO" id="GO:0042910">
    <property type="term" value="F:xenobiotic transmembrane transporter activity"/>
    <property type="evidence" value="ECO:0007669"/>
    <property type="project" value="InterPro"/>
</dbReference>
<feature type="transmembrane region" description="Helical" evidence="7">
    <location>
        <begin position="99"/>
        <end position="120"/>
    </location>
</feature>
<feature type="transmembrane region" description="Helical" evidence="7">
    <location>
        <begin position="56"/>
        <end position="79"/>
    </location>
</feature>
<dbReference type="OrthoDB" id="9776324at2"/>
<evidence type="ECO:0000256" key="1">
    <source>
        <dbReference type="ARBA" id="ARBA00004651"/>
    </source>
</evidence>
<dbReference type="AlphaFoldDB" id="A0A4R7YTV8"/>
<dbReference type="RefSeq" id="WP_111571572.1">
    <property type="nucleotide sequence ID" value="NZ_QLME01000005.1"/>
</dbReference>
<evidence type="ECO:0000256" key="3">
    <source>
        <dbReference type="ARBA" id="ARBA00022475"/>
    </source>
</evidence>
<evidence type="ECO:0000313" key="9">
    <source>
        <dbReference type="Proteomes" id="UP000294697"/>
    </source>
</evidence>
<organism evidence="8 9">
    <name type="scientific">Halanaerobium saccharolyticum</name>
    <dbReference type="NCBI Taxonomy" id="43595"/>
    <lineage>
        <taxon>Bacteria</taxon>
        <taxon>Bacillati</taxon>
        <taxon>Bacillota</taxon>
        <taxon>Clostridia</taxon>
        <taxon>Halanaerobiales</taxon>
        <taxon>Halanaerobiaceae</taxon>
        <taxon>Halanaerobium</taxon>
    </lineage>
</organism>
<dbReference type="InterPro" id="IPR052031">
    <property type="entry name" value="Membrane_Transporter-Flippase"/>
</dbReference>
<comment type="subcellular location">
    <subcellularLocation>
        <location evidence="1">Cell membrane</location>
        <topology evidence="1">Multi-pass membrane protein</topology>
    </subcellularLocation>
</comment>
<comment type="caution">
    <text evidence="8">The sequence shown here is derived from an EMBL/GenBank/DDBJ whole genome shotgun (WGS) entry which is preliminary data.</text>
</comment>
<keyword evidence="3" id="KW-1003">Cell membrane</keyword>
<evidence type="ECO:0000256" key="6">
    <source>
        <dbReference type="ARBA" id="ARBA00023136"/>
    </source>
</evidence>
<dbReference type="CDD" id="cd13149">
    <property type="entry name" value="MATE_like_2"/>
    <property type="match status" value="1"/>
</dbReference>
<evidence type="ECO:0000313" key="8">
    <source>
        <dbReference type="EMBL" id="TDW00476.1"/>
    </source>
</evidence>
<dbReference type="InterPro" id="IPR002528">
    <property type="entry name" value="MATE_fam"/>
</dbReference>
<dbReference type="NCBIfam" id="TIGR00797">
    <property type="entry name" value="matE"/>
    <property type="match status" value="1"/>
</dbReference>
<dbReference type="PANTHER" id="PTHR43549">
    <property type="entry name" value="MULTIDRUG RESISTANCE PROTEIN YPNP-RELATED"/>
    <property type="match status" value="1"/>
</dbReference>
<feature type="transmembrane region" description="Helical" evidence="7">
    <location>
        <begin position="415"/>
        <end position="435"/>
    </location>
</feature>
<sequence>MKKITEAKLTEGNITTQLIKLTLPMIVGMLGMVLFNLTDTYFVGQLGADQLAALSFTFPIVLIINSFILGIGIGTTSIISKYIGGKEQNKVRRTATDSLTLGLIMTTVIILIGISTIRPLFSLLGAKGIILDYIVEYMSIWYFGSFMVVIPMIGNNIIRALGDTKVPGLIMGISAAVNIILDPILIFGYGPFPTLGISGAAIATVFARTITAITALGVLHFRENIIYFGKFEIKKAIESWKGILYIGMPNALIQMALPVSSAIITRLLASYGVNIVAGFGVATKIEFFAMSFIMALNSVMGPFIGQNLGSKLFKRVDKGFKFGELFSLLIGITITVILVVFAEPVARIFNSNPEVIDTVVKYLVIVSFTYGFQGILKINSTILNVLNKPVHAALLIFTQTFILYIPLAYLGSNLIGIGGIFGALALSYLLSGILAHKAVKKYLREYKADFI</sequence>
<feature type="transmembrane region" description="Helical" evidence="7">
    <location>
        <begin position="195"/>
        <end position="221"/>
    </location>
</feature>
<feature type="transmembrane region" description="Helical" evidence="7">
    <location>
        <begin position="390"/>
        <end position="409"/>
    </location>
</feature>
<dbReference type="PANTHER" id="PTHR43549:SF3">
    <property type="entry name" value="MULTIDRUG RESISTANCE PROTEIN YPNP-RELATED"/>
    <property type="match status" value="1"/>
</dbReference>
<gene>
    <name evidence="8" type="ORF">C8C77_12835</name>
</gene>
<feature type="transmembrane region" description="Helical" evidence="7">
    <location>
        <begin position="21"/>
        <end position="44"/>
    </location>
</feature>
<feature type="transmembrane region" description="Helical" evidence="7">
    <location>
        <begin position="170"/>
        <end position="189"/>
    </location>
</feature>
<feature type="transmembrane region" description="Helical" evidence="7">
    <location>
        <begin position="285"/>
        <end position="304"/>
    </location>
</feature>
<dbReference type="EMBL" id="SODA01000028">
    <property type="protein sequence ID" value="TDW00476.1"/>
    <property type="molecule type" value="Genomic_DNA"/>
</dbReference>
<keyword evidence="4 7" id="KW-0812">Transmembrane</keyword>
<reference evidence="8 9" key="1">
    <citation type="submission" date="2019-03" db="EMBL/GenBank/DDBJ databases">
        <title>Subsurface microbial communities from deep shales in Ohio and West Virginia, USA.</title>
        <authorList>
            <person name="Wrighton K."/>
        </authorList>
    </citation>
    <scope>NUCLEOTIDE SEQUENCE [LARGE SCALE GENOMIC DNA]</scope>
    <source>
        <strain evidence="8 9">MSL9.2</strain>
    </source>
</reference>
<evidence type="ECO:0000256" key="5">
    <source>
        <dbReference type="ARBA" id="ARBA00022989"/>
    </source>
</evidence>
<accession>A0A4R7YTV8</accession>
<evidence type="ECO:0000256" key="7">
    <source>
        <dbReference type="SAM" id="Phobius"/>
    </source>
</evidence>
<feature type="transmembrane region" description="Helical" evidence="7">
    <location>
        <begin position="140"/>
        <end position="158"/>
    </location>
</feature>
<proteinExistence type="predicted"/>
<keyword evidence="2" id="KW-0813">Transport</keyword>
<dbReference type="GO" id="GO:0015297">
    <property type="term" value="F:antiporter activity"/>
    <property type="evidence" value="ECO:0007669"/>
    <property type="project" value="InterPro"/>
</dbReference>
<protein>
    <submittedName>
        <fullName evidence="8">Putative MATE family efflux protein</fullName>
    </submittedName>
</protein>
<dbReference type="Pfam" id="PF01554">
    <property type="entry name" value="MatE"/>
    <property type="match status" value="2"/>
</dbReference>
<keyword evidence="6 7" id="KW-0472">Membrane</keyword>
<feature type="transmembrane region" description="Helical" evidence="7">
    <location>
        <begin position="325"/>
        <end position="342"/>
    </location>
</feature>